<proteinExistence type="inferred from homology"/>
<dbReference type="EMBL" id="ML977352">
    <property type="protein sequence ID" value="KAF2107666.1"/>
    <property type="molecule type" value="Genomic_DNA"/>
</dbReference>
<reference evidence="11" key="1">
    <citation type="journal article" date="2020" name="Stud. Mycol.">
        <title>101 Dothideomycetes genomes: a test case for predicting lifestyles and emergence of pathogens.</title>
        <authorList>
            <person name="Haridas S."/>
            <person name="Albert R."/>
            <person name="Binder M."/>
            <person name="Bloem J."/>
            <person name="Labutti K."/>
            <person name="Salamov A."/>
            <person name="Andreopoulos B."/>
            <person name="Baker S."/>
            <person name="Barry K."/>
            <person name="Bills G."/>
            <person name="Bluhm B."/>
            <person name="Cannon C."/>
            <person name="Castanera R."/>
            <person name="Culley D."/>
            <person name="Daum C."/>
            <person name="Ezra D."/>
            <person name="Gonzalez J."/>
            <person name="Henrissat B."/>
            <person name="Kuo A."/>
            <person name="Liang C."/>
            <person name="Lipzen A."/>
            <person name="Lutzoni F."/>
            <person name="Magnuson J."/>
            <person name="Mondo S."/>
            <person name="Nolan M."/>
            <person name="Ohm R."/>
            <person name="Pangilinan J."/>
            <person name="Park H.-J."/>
            <person name="Ramirez L."/>
            <person name="Alfaro M."/>
            <person name="Sun H."/>
            <person name="Tritt A."/>
            <person name="Yoshinaga Y."/>
            <person name="Zwiers L.-H."/>
            <person name="Turgeon B."/>
            <person name="Goodwin S."/>
            <person name="Spatafora J."/>
            <person name="Crous P."/>
            <person name="Grigoriev I."/>
        </authorList>
    </citation>
    <scope>NUCLEOTIDE SEQUENCE</scope>
    <source>
        <strain evidence="11">CBS 627.86</strain>
    </source>
</reference>
<evidence type="ECO:0000256" key="2">
    <source>
        <dbReference type="ARBA" id="ARBA00023015"/>
    </source>
</evidence>
<dbReference type="InterPro" id="IPR050224">
    <property type="entry name" value="TALE_homeobox"/>
</dbReference>
<dbReference type="InterPro" id="IPR009057">
    <property type="entry name" value="Homeodomain-like_sf"/>
</dbReference>
<dbReference type="AlphaFoldDB" id="A0A6A5YKN8"/>
<evidence type="ECO:0000256" key="1">
    <source>
        <dbReference type="ARBA" id="ARBA00004123"/>
    </source>
</evidence>
<dbReference type="PANTHER" id="PTHR11850">
    <property type="entry name" value="HOMEOBOX PROTEIN TRANSCRIPTION FACTORS"/>
    <property type="match status" value="1"/>
</dbReference>
<feature type="compositionally biased region" description="Polar residues" evidence="9">
    <location>
        <begin position="120"/>
        <end position="139"/>
    </location>
</feature>
<dbReference type="GO" id="GO:0006355">
    <property type="term" value="P:regulation of DNA-templated transcription"/>
    <property type="evidence" value="ECO:0007669"/>
    <property type="project" value="InterPro"/>
</dbReference>
<feature type="region of interest" description="Disordered" evidence="9">
    <location>
        <begin position="48"/>
        <end position="77"/>
    </location>
</feature>
<feature type="domain" description="Homeobox" evidence="10">
    <location>
        <begin position="360"/>
        <end position="423"/>
    </location>
</feature>
<evidence type="ECO:0000256" key="6">
    <source>
        <dbReference type="ARBA" id="ARBA00023242"/>
    </source>
</evidence>
<accession>A0A6A5YKN8</accession>
<dbReference type="Pfam" id="PF05920">
    <property type="entry name" value="Homeobox_KN"/>
    <property type="match status" value="1"/>
</dbReference>
<sequence>MASPPDHQAHNKAGAPPGIADAVCLPGLHLPPPNVKRPTVASLTSSLPIYSSFSSSPPEPSRTQNILPPETLEPTPEFQDMTIDRFIPRVDSLQAEVPKSNMCEQSRHILRNSPPFQPGEQYNSPLSLPSFHQLTQSIKEPSPPQTPSRRDISTESSPVTKVPQFNEMHWHGQEGKRRRVDTMTAIHRSSAASEQMSYDSRRPSLVDPQLSSSSYSSPRSSMAPSLPTMQPPAANHHHRPSLPFQPAPPPAPMMHARHQSSPVPQGHIVYHHQHAHLNSVPSAVYPPPPPHHGAPIEHRPSYYQDSHPLPHGHPYDRSHEPYYPRPPYAPAGHAAYGHDAYQQTQQYNYTFQSNVGVDQSFNRKRRGNLPKEATGILKQWFTSHRESPYPTEDEKVNLCQQTGLTLNQVSNWFINARRRAPQKEQRESRESANEEA</sequence>
<feature type="compositionally biased region" description="Basic and acidic residues" evidence="9">
    <location>
        <begin position="421"/>
        <end position="436"/>
    </location>
</feature>
<comment type="subcellular location">
    <subcellularLocation>
        <location evidence="1 8">Nucleus</location>
    </subcellularLocation>
</comment>
<feature type="region of interest" description="Disordered" evidence="9">
    <location>
        <begin position="108"/>
        <end position="261"/>
    </location>
</feature>
<gene>
    <name evidence="11" type="ORF">BDV96DRAFT_606229</name>
</gene>
<evidence type="ECO:0000256" key="4">
    <source>
        <dbReference type="ARBA" id="ARBA00023155"/>
    </source>
</evidence>
<evidence type="ECO:0000256" key="7">
    <source>
        <dbReference type="ARBA" id="ARBA00038021"/>
    </source>
</evidence>
<protein>
    <recommendedName>
        <fullName evidence="10">Homeobox domain-containing protein</fullName>
    </recommendedName>
</protein>
<evidence type="ECO:0000313" key="12">
    <source>
        <dbReference type="Proteomes" id="UP000799770"/>
    </source>
</evidence>
<dbReference type="SUPFAM" id="SSF46689">
    <property type="entry name" value="Homeodomain-like"/>
    <property type="match status" value="1"/>
</dbReference>
<evidence type="ECO:0000256" key="8">
    <source>
        <dbReference type="PROSITE-ProRule" id="PRU00108"/>
    </source>
</evidence>
<feature type="DNA-binding region" description="Homeobox" evidence="8">
    <location>
        <begin position="362"/>
        <end position="424"/>
    </location>
</feature>
<name>A0A6A5YKN8_9PLEO</name>
<evidence type="ECO:0000256" key="5">
    <source>
        <dbReference type="ARBA" id="ARBA00023163"/>
    </source>
</evidence>
<dbReference type="SMART" id="SM00389">
    <property type="entry name" value="HOX"/>
    <property type="match status" value="1"/>
</dbReference>
<dbReference type="PROSITE" id="PS50071">
    <property type="entry name" value="HOMEOBOX_2"/>
    <property type="match status" value="1"/>
</dbReference>
<dbReference type="InterPro" id="IPR008422">
    <property type="entry name" value="KN_HD"/>
</dbReference>
<dbReference type="CDD" id="cd00086">
    <property type="entry name" value="homeodomain"/>
    <property type="match status" value="1"/>
</dbReference>
<evidence type="ECO:0000313" key="11">
    <source>
        <dbReference type="EMBL" id="KAF2107666.1"/>
    </source>
</evidence>
<organism evidence="11 12">
    <name type="scientific">Lophiotrema nucula</name>
    <dbReference type="NCBI Taxonomy" id="690887"/>
    <lineage>
        <taxon>Eukaryota</taxon>
        <taxon>Fungi</taxon>
        <taxon>Dikarya</taxon>
        <taxon>Ascomycota</taxon>
        <taxon>Pezizomycotina</taxon>
        <taxon>Dothideomycetes</taxon>
        <taxon>Pleosporomycetidae</taxon>
        <taxon>Pleosporales</taxon>
        <taxon>Lophiotremataceae</taxon>
        <taxon>Lophiotrema</taxon>
    </lineage>
</organism>
<evidence type="ECO:0000256" key="3">
    <source>
        <dbReference type="ARBA" id="ARBA00023125"/>
    </source>
</evidence>
<dbReference type="GO" id="GO:0003677">
    <property type="term" value="F:DNA binding"/>
    <property type="evidence" value="ECO:0007669"/>
    <property type="project" value="UniProtKB-UniRule"/>
</dbReference>
<feature type="region of interest" description="Disordered" evidence="9">
    <location>
        <begin position="417"/>
        <end position="436"/>
    </location>
</feature>
<comment type="similarity">
    <text evidence="7">Belongs to the TALE/TGIF homeobox family.</text>
</comment>
<dbReference type="Proteomes" id="UP000799770">
    <property type="component" value="Unassembled WGS sequence"/>
</dbReference>
<keyword evidence="5" id="KW-0804">Transcription</keyword>
<feature type="compositionally biased region" description="Low complexity" evidence="9">
    <location>
        <begin position="205"/>
        <end position="227"/>
    </location>
</feature>
<dbReference type="GO" id="GO:0005634">
    <property type="term" value="C:nucleus"/>
    <property type="evidence" value="ECO:0007669"/>
    <property type="project" value="UniProtKB-SubCell"/>
</dbReference>
<dbReference type="OrthoDB" id="10056939at2759"/>
<feature type="compositionally biased region" description="Low complexity" evidence="9">
    <location>
        <begin position="67"/>
        <end position="77"/>
    </location>
</feature>
<evidence type="ECO:0000256" key="9">
    <source>
        <dbReference type="SAM" id="MobiDB-lite"/>
    </source>
</evidence>
<keyword evidence="2" id="KW-0805">Transcription regulation</keyword>
<feature type="region of interest" description="Disordered" evidence="9">
    <location>
        <begin position="285"/>
        <end position="304"/>
    </location>
</feature>
<dbReference type="FunFam" id="1.10.10.60:FF:000059">
    <property type="entry name" value="TGFB-induced factor homeobox 1"/>
    <property type="match status" value="1"/>
</dbReference>
<evidence type="ECO:0000259" key="10">
    <source>
        <dbReference type="PROSITE" id="PS50071"/>
    </source>
</evidence>
<feature type="compositionally biased region" description="Pro residues" evidence="9">
    <location>
        <begin position="243"/>
        <end position="252"/>
    </location>
</feature>
<dbReference type="InterPro" id="IPR001356">
    <property type="entry name" value="HD"/>
</dbReference>
<keyword evidence="12" id="KW-1185">Reference proteome</keyword>
<dbReference type="Gene3D" id="1.10.10.60">
    <property type="entry name" value="Homeodomain-like"/>
    <property type="match status" value="1"/>
</dbReference>
<keyword evidence="6 8" id="KW-0539">Nucleus</keyword>
<keyword evidence="3 8" id="KW-0238">DNA-binding</keyword>
<keyword evidence="4 8" id="KW-0371">Homeobox</keyword>
<feature type="region of interest" description="Disordered" evidence="9">
    <location>
        <begin position="1"/>
        <end position="20"/>
    </location>
</feature>